<protein>
    <submittedName>
        <fullName evidence="1">Metallopeptidase family protein</fullName>
    </submittedName>
</protein>
<dbReference type="InterPro" id="IPR010428">
    <property type="entry name" value="Zincin_1"/>
</dbReference>
<dbReference type="RefSeq" id="WP_219238191.1">
    <property type="nucleotide sequence ID" value="NZ_JAHWZX010000007.1"/>
</dbReference>
<evidence type="ECO:0000313" key="2">
    <source>
        <dbReference type="Proteomes" id="UP001197214"/>
    </source>
</evidence>
<reference evidence="1 2" key="1">
    <citation type="submission" date="2021-07" db="EMBL/GenBank/DDBJ databases">
        <title>Stakelama flava sp. nov., a novel endophytic bacterium isolated from branch of Kandelia candel.</title>
        <authorList>
            <person name="Tuo L."/>
        </authorList>
    </citation>
    <scope>NUCLEOTIDE SEQUENCE [LARGE SCALE GENOMIC DNA]</scope>
    <source>
        <strain evidence="1 2">CBK3Z-3</strain>
    </source>
</reference>
<gene>
    <name evidence="1" type="ORF">KY084_09370</name>
</gene>
<organism evidence="1 2">
    <name type="scientific">Stakelama flava</name>
    <dbReference type="NCBI Taxonomy" id="2860338"/>
    <lineage>
        <taxon>Bacteria</taxon>
        <taxon>Pseudomonadati</taxon>
        <taxon>Pseudomonadota</taxon>
        <taxon>Alphaproteobacteria</taxon>
        <taxon>Sphingomonadales</taxon>
        <taxon>Sphingomonadaceae</taxon>
        <taxon>Stakelama</taxon>
    </lineage>
</organism>
<dbReference type="Pfam" id="PF06262">
    <property type="entry name" value="Zincin_1"/>
    <property type="match status" value="1"/>
</dbReference>
<evidence type="ECO:0000313" key="1">
    <source>
        <dbReference type="EMBL" id="MBW4331081.1"/>
    </source>
</evidence>
<dbReference type="CDD" id="cd12952">
    <property type="entry name" value="MMP_ACEL2062"/>
    <property type="match status" value="1"/>
</dbReference>
<name>A0ABS6XNV2_9SPHN</name>
<dbReference type="Proteomes" id="UP001197214">
    <property type="component" value="Unassembled WGS sequence"/>
</dbReference>
<dbReference type="EMBL" id="JAHWZX010000007">
    <property type="protein sequence ID" value="MBW4331081.1"/>
    <property type="molecule type" value="Genomic_DNA"/>
</dbReference>
<accession>A0ABS6XNV2</accession>
<comment type="caution">
    <text evidence="1">The sequence shown here is derived from an EMBL/GenBank/DDBJ whole genome shotgun (WGS) entry which is preliminary data.</text>
</comment>
<sequence length="138" mass="14980">MAAQEPCDSVPDARVIERMAQAALAQIPAPFADHLANVVLRVEELADAETLAAVGLTHPMQLSGVYHGRPIGEKSAWDVASYPDQIRLYRKPILAEWRETGVDLQRLVTHVVVHEVGHHFGLSDADMHALEDSAGEGG</sequence>
<keyword evidence="2" id="KW-1185">Reference proteome</keyword>
<proteinExistence type="predicted"/>